<organism evidence="2 3">
    <name type="scientific">Jaminaea rosea</name>
    <dbReference type="NCBI Taxonomy" id="1569628"/>
    <lineage>
        <taxon>Eukaryota</taxon>
        <taxon>Fungi</taxon>
        <taxon>Dikarya</taxon>
        <taxon>Basidiomycota</taxon>
        <taxon>Ustilaginomycotina</taxon>
        <taxon>Exobasidiomycetes</taxon>
        <taxon>Microstromatales</taxon>
        <taxon>Microstromatales incertae sedis</taxon>
        <taxon>Jaminaea</taxon>
    </lineage>
</organism>
<evidence type="ECO:0000313" key="2">
    <source>
        <dbReference type="EMBL" id="PWN28544.1"/>
    </source>
</evidence>
<dbReference type="STRING" id="1569628.A0A316UU72"/>
<gene>
    <name evidence="2" type="ORF">BDZ90DRAFT_151280</name>
</gene>
<evidence type="ECO:0000256" key="1">
    <source>
        <dbReference type="SAM" id="MobiDB-lite"/>
    </source>
</evidence>
<dbReference type="AlphaFoldDB" id="A0A316UU72"/>
<dbReference type="GeneID" id="37025360"/>
<feature type="region of interest" description="Disordered" evidence="1">
    <location>
        <begin position="95"/>
        <end position="120"/>
    </location>
</feature>
<dbReference type="Proteomes" id="UP000245884">
    <property type="component" value="Unassembled WGS sequence"/>
</dbReference>
<evidence type="ECO:0000313" key="3">
    <source>
        <dbReference type="Proteomes" id="UP000245884"/>
    </source>
</evidence>
<keyword evidence="3" id="KW-1185">Reference proteome</keyword>
<dbReference type="EMBL" id="KZ819665">
    <property type="protein sequence ID" value="PWN28544.1"/>
    <property type="molecule type" value="Genomic_DNA"/>
</dbReference>
<protein>
    <submittedName>
        <fullName evidence="2">Uncharacterized protein</fullName>
    </submittedName>
</protein>
<name>A0A316UU72_9BASI</name>
<feature type="region of interest" description="Disordered" evidence="1">
    <location>
        <begin position="237"/>
        <end position="265"/>
    </location>
</feature>
<dbReference type="RefSeq" id="XP_025363156.1">
    <property type="nucleotide sequence ID" value="XM_025503537.1"/>
</dbReference>
<proteinExistence type="predicted"/>
<reference evidence="2 3" key="1">
    <citation type="journal article" date="2018" name="Mol. Biol. Evol.">
        <title>Broad Genomic Sampling Reveals a Smut Pathogenic Ancestry of the Fungal Clade Ustilaginomycotina.</title>
        <authorList>
            <person name="Kijpornyongpan T."/>
            <person name="Mondo S.J."/>
            <person name="Barry K."/>
            <person name="Sandor L."/>
            <person name="Lee J."/>
            <person name="Lipzen A."/>
            <person name="Pangilinan J."/>
            <person name="LaButti K."/>
            <person name="Hainaut M."/>
            <person name="Henrissat B."/>
            <person name="Grigoriev I.V."/>
            <person name="Spatafora J.W."/>
            <person name="Aime M.C."/>
        </authorList>
    </citation>
    <scope>NUCLEOTIDE SEQUENCE [LARGE SCALE GENOMIC DNA]</scope>
    <source>
        <strain evidence="2 3">MCA 5214</strain>
    </source>
</reference>
<accession>A0A316UU72</accession>
<dbReference type="OrthoDB" id="3363286at2759"/>
<feature type="compositionally biased region" description="Low complexity" evidence="1">
    <location>
        <begin position="251"/>
        <end position="265"/>
    </location>
</feature>
<sequence length="346" mass="38241">MAWAAPRRHLSSWSSMTVPTSCVTGSTWTRRLLSTTTREDRVRASLANHNEALVSSPWVRLLSSPLRRCLVTRKAMPKAMMIQLKTAFFPADQAGSSTAAQSHRSDEDESGQQASSSAPLSPDLQQLEEFFVPDGILHPKFHKPKHGRAVSLCTSRLCVEAISSYSQKAGLLKRLSSSAKIPPRLSDMVAHQLRKRVEQELELLHRADKRKRVDDEAEDSAAYFRRKHTAACHIELLSPASPASDDTKEITGSPSAAGSSTSLHSPPRYSLPLLFPDDAQRKHVRDVILSLLAPFHHRVEQATKADDGLQEIAVPSRTPELVPLVIALWRLNSFESGTESRKATPV</sequence>